<dbReference type="CDD" id="cd00433">
    <property type="entry name" value="Peptidase_M17"/>
    <property type="match status" value="1"/>
</dbReference>
<dbReference type="NCBIfam" id="NF002077">
    <property type="entry name" value="PRK00913.2-4"/>
    <property type="match status" value="1"/>
</dbReference>
<dbReference type="InterPro" id="IPR023042">
    <property type="entry name" value="Peptidase_M17_leu_NH2_pept"/>
</dbReference>
<dbReference type="InterPro" id="IPR011356">
    <property type="entry name" value="Leucine_aapep/pepB"/>
</dbReference>
<comment type="function">
    <text evidence="8">Presumably involved in the processing and regular turnover of intracellular proteins. Catalyzes the removal of unsubstituted N-terminal amino acids from various peptides.</text>
</comment>
<comment type="similarity">
    <text evidence="3 8">Belongs to the peptidase M17 family.</text>
</comment>
<dbReference type="PROSITE" id="PS00631">
    <property type="entry name" value="CYTOSOL_AP"/>
    <property type="match status" value="1"/>
</dbReference>
<keyword evidence="4 8" id="KW-0031">Aminopeptidase</keyword>
<feature type="active site" evidence="8">
    <location>
        <position position="302"/>
    </location>
</feature>
<dbReference type="SUPFAM" id="SSF53187">
    <property type="entry name" value="Zn-dependent exopeptidases"/>
    <property type="match status" value="1"/>
</dbReference>
<dbReference type="PANTHER" id="PTHR11963">
    <property type="entry name" value="LEUCINE AMINOPEPTIDASE-RELATED"/>
    <property type="match status" value="1"/>
</dbReference>
<evidence type="ECO:0000256" key="5">
    <source>
        <dbReference type="ARBA" id="ARBA00022670"/>
    </source>
</evidence>
<reference evidence="10 11" key="1">
    <citation type="journal article" date="2020" name="Pathogens">
        <title>First Whole Genome Sequence of Anaplasma platys, an Obligate Intracellular Rickettsial Pathogen of Dogs.</title>
        <authorList>
            <person name="Llanes A."/>
            <person name="Rajeev S."/>
        </authorList>
    </citation>
    <scope>NUCLEOTIDE SEQUENCE [LARGE SCALE GENOMIC DNA]</scope>
    <source>
        <strain evidence="10 11">S3</strain>
    </source>
</reference>
<sequence>MEIILATTEAHGFTGEFASLMPIIITPDEKTVLLVGLGKESDLSDLKAMELGGTIYSNLEKIKAAKAMVIAPQNIEARLAYGAMLKSYKFNKYFSRKKDAHAAKVEEIALAVSGDVTSVEGDFDSLKAEGESVFFARSLVSEPANVLHPEEYARRIRAELEPLGVKVEVLNEERMKAEGMGALLGVGAGSDKKSRLVVMEWNGNSRSKDTLAFVGKGITFDTGGLSLKPQQYMIGMKGDMAGSAAVAGLLRTLAVRNARVNAVGVVGLVENAVGGGAYRPDDVVTSMSGQTIEIVNTDAEGRLTLADSMWYAQKKFAPKLIVDIATLTGANMVALGCEYAGLFSNDDTLSRQLTDAGTAVGEKVWRMPMGEVFDRTIDSHIADMKNLGPREGGAITAAQFLARFVDNIPWAHIDMAGMESDKATKVRGSGFGVMLLNRFVQQYHETPKKPTVAKQRK</sequence>
<accession>A0A858PXJ1</accession>
<keyword evidence="11" id="KW-1185">Reference proteome</keyword>
<dbReference type="AlphaFoldDB" id="A0A858PXJ1"/>
<comment type="catalytic activity">
    <reaction evidence="1 8">
        <text>Release of an N-terminal amino acid, Xaa-|-Yaa-, in which Xaa is preferably Leu, but may be other amino acids including Pro although not Arg or Lys, and Yaa may be Pro. Amino acid amides and methyl esters are also readily hydrolyzed, but rates on arylamides are exceedingly low.</text>
        <dbReference type="EC" id="3.4.11.1"/>
    </reaction>
</comment>
<dbReference type="NCBIfam" id="NF002075">
    <property type="entry name" value="PRK00913.2-2"/>
    <property type="match status" value="1"/>
</dbReference>
<keyword evidence="8" id="KW-0963">Cytoplasm</keyword>
<keyword evidence="6 8" id="KW-0378">Hydrolase</keyword>
<evidence type="ECO:0000256" key="7">
    <source>
        <dbReference type="ARBA" id="ARBA00023211"/>
    </source>
</evidence>
<dbReference type="EC" id="3.4.11.10" evidence="8"/>
<evidence type="ECO:0000256" key="1">
    <source>
        <dbReference type="ARBA" id="ARBA00000135"/>
    </source>
</evidence>
<dbReference type="EC" id="3.4.11.1" evidence="8"/>
<gene>
    <name evidence="8" type="primary">pepA</name>
    <name evidence="10" type="ORF">ANPL_01015</name>
</gene>
<dbReference type="SUPFAM" id="SSF52949">
    <property type="entry name" value="Macro domain-like"/>
    <property type="match status" value="1"/>
</dbReference>
<dbReference type="Pfam" id="PF00883">
    <property type="entry name" value="Peptidase_M17"/>
    <property type="match status" value="1"/>
</dbReference>
<proteinExistence type="inferred from homology"/>
<feature type="domain" description="Cytosol aminopeptidase" evidence="9">
    <location>
        <begin position="296"/>
        <end position="303"/>
    </location>
</feature>
<dbReference type="GO" id="GO:0030145">
    <property type="term" value="F:manganese ion binding"/>
    <property type="evidence" value="ECO:0007669"/>
    <property type="project" value="UniProtKB-UniRule"/>
</dbReference>
<comment type="catalytic activity">
    <reaction evidence="2 8">
        <text>Release of an N-terminal amino acid, preferentially leucine, but not glutamic or aspartic acids.</text>
        <dbReference type="EC" id="3.4.11.10"/>
    </reaction>
</comment>
<name>A0A858PXJ1_9RICK</name>
<dbReference type="InterPro" id="IPR008283">
    <property type="entry name" value="Peptidase_M17_N"/>
</dbReference>
<comment type="cofactor">
    <cofactor evidence="8">
        <name>Mn(2+)</name>
        <dbReference type="ChEBI" id="CHEBI:29035"/>
    </cofactor>
    <text evidence="8">Binds 2 manganese ions per subunit.</text>
</comment>
<keyword evidence="8" id="KW-0479">Metal-binding</keyword>
<dbReference type="EMBL" id="CP046391">
    <property type="protein sequence ID" value="QJC27313.1"/>
    <property type="molecule type" value="Genomic_DNA"/>
</dbReference>
<dbReference type="InterPro" id="IPR000819">
    <property type="entry name" value="Peptidase_M17_C"/>
</dbReference>
<feature type="binding site" evidence="8">
    <location>
        <position position="239"/>
    </location>
    <ligand>
        <name>Mn(2+)</name>
        <dbReference type="ChEBI" id="CHEBI:29035"/>
        <label>2</label>
    </ligand>
</feature>
<feature type="binding site" evidence="8">
    <location>
        <position position="221"/>
    </location>
    <ligand>
        <name>Mn(2+)</name>
        <dbReference type="ChEBI" id="CHEBI:29035"/>
        <label>1</label>
    </ligand>
</feature>
<evidence type="ECO:0000256" key="4">
    <source>
        <dbReference type="ARBA" id="ARBA00022438"/>
    </source>
</evidence>
<evidence type="ECO:0000256" key="2">
    <source>
        <dbReference type="ARBA" id="ARBA00000967"/>
    </source>
</evidence>
<keyword evidence="7 8" id="KW-0464">Manganese</keyword>
<evidence type="ECO:0000313" key="11">
    <source>
        <dbReference type="Proteomes" id="UP000500930"/>
    </source>
</evidence>
<dbReference type="GO" id="GO:0005737">
    <property type="term" value="C:cytoplasm"/>
    <property type="evidence" value="ECO:0007669"/>
    <property type="project" value="UniProtKB-SubCell"/>
</dbReference>
<feature type="binding site" evidence="8">
    <location>
        <position position="216"/>
    </location>
    <ligand>
        <name>Mn(2+)</name>
        <dbReference type="ChEBI" id="CHEBI:29035"/>
        <label>2</label>
    </ligand>
</feature>
<dbReference type="GO" id="GO:0006508">
    <property type="term" value="P:proteolysis"/>
    <property type="evidence" value="ECO:0007669"/>
    <property type="project" value="UniProtKB-KW"/>
</dbReference>
<organism evidence="10 11">
    <name type="scientific">Anaplasma platys</name>
    <dbReference type="NCBI Taxonomy" id="949"/>
    <lineage>
        <taxon>Bacteria</taxon>
        <taxon>Pseudomonadati</taxon>
        <taxon>Pseudomonadota</taxon>
        <taxon>Alphaproteobacteria</taxon>
        <taxon>Rickettsiales</taxon>
        <taxon>Anaplasmataceae</taxon>
        <taxon>Anaplasma</taxon>
    </lineage>
</organism>
<feature type="binding site" evidence="8">
    <location>
        <position position="300"/>
    </location>
    <ligand>
        <name>Mn(2+)</name>
        <dbReference type="ChEBI" id="CHEBI:29035"/>
        <label>2</label>
    </ligand>
</feature>
<dbReference type="GO" id="GO:0070006">
    <property type="term" value="F:metalloaminopeptidase activity"/>
    <property type="evidence" value="ECO:0007669"/>
    <property type="project" value="InterPro"/>
</dbReference>
<evidence type="ECO:0000256" key="6">
    <source>
        <dbReference type="ARBA" id="ARBA00022801"/>
    </source>
</evidence>
<feature type="binding site" evidence="8">
    <location>
        <position position="300"/>
    </location>
    <ligand>
        <name>Mn(2+)</name>
        <dbReference type="ChEBI" id="CHEBI:29035"/>
        <label>1</label>
    </ligand>
</feature>
<feature type="binding site" evidence="8">
    <location>
        <position position="298"/>
    </location>
    <ligand>
        <name>Mn(2+)</name>
        <dbReference type="ChEBI" id="CHEBI:29035"/>
        <label>1</label>
    </ligand>
</feature>
<keyword evidence="5 8" id="KW-0645">Protease</keyword>
<evidence type="ECO:0000256" key="8">
    <source>
        <dbReference type="HAMAP-Rule" id="MF_00181"/>
    </source>
</evidence>
<evidence type="ECO:0000259" key="9">
    <source>
        <dbReference type="PROSITE" id="PS00631"/>
    </source>
</evidence>
<dbReference type="PRINTS" id="PR00481">
    <property type="entry name" value="LAMNOPPTDASE"/>
</dbReference>
<dbReference type="PANTHER" id="PTHR11963:SF23">
    <property type="entry name" value="CYTOSOL AMINOPEPTIDASE"/>
    <property type="match status" value="1"/>
</dbReference>
<dbReference type="Gene3D" id="3.40.220.10">
    <property type="entry name" value="Leucine Aminopeptidase, subunit E, domain 1"/>
    <property type="match status" value="1"/>
</dbReference>
<protein>
    <recommendedName>
        <fullName evidence="8">Probable cytosol aminopeptidase</fullName>
        <ecNumber evidence="8">3.4.11.1</ecNumber>
    </recommendedName>
    <alternativeName>
        <fullName evidence="8">Leucine aminopeptidase</fullName>
        <shortName evidence="8">LAP</shortName>
        <ecNumber evidence="8">3.4.11.10</ecNumber>
    </alternativeName>
    <alternativeName>
        <fullName evidence="8">Leucyl aminopeptidase</fullName>
    </alternativeName>
</protein>
<feature type="binding site" evidence="8">
    <location>
        <position position="221"/>
    </location>
    <ligand>
        <name>Mn(2+)</name>
        <dbReference type="ChEBI" id="CHEBI:29035"/>
        <label>2</label>
    </ligand>
</feature>
<dbReference type="HAMAP" id="MF_00181">
    <property type="entry name" value="Cytosol_peptidase_M17"/>
    <property type="match status" value="1"/>
</dbReference>
<evidence type="ECO:0000256" key="3">
    <source>
        <dbReference type="ARBA" id="ARBA00009528"/>
    </source>
</evidence>
<dbReference type="KEGG" id="aplt:ANPL_01015"/>
<dbReference type="Gene3D" id="3.40.630.10">
    <property type="entry name" value="Zn peptidases"/>
    <property type="match status" value="1"/>
</dbReference>
<dbReference type="InterPro" id="IPR043472">
    <property type="entry name" value="Macro_dom-like"/>
</dbReference>
<dbReference type="Proteomes" id="UP000500930">
    <property type="component" value="Chromosome"/>
</dbReference>
<feature type="active site" evidence="8">
    <location>
        <position position="228"/>
    </location>
</feature>
<dbReference type="Pfam" id="PF02789">
    <property type="entry name" value="Peptidase_M17_N"/>
    <property type="match status" value="1"/>
</dbReference>
<comment type="subcellular location">
    <subcellularLocation>
        <location evidence="8">Cytoplasm</location>
    </subcellularLocation>
</comment>
<evidence type="ECO:0000313" key="10">
    <source>
        <dbReference type="EMBL" id="QJC27313.1"/>
    </source>
</evidence>